<keyword evidence="2" id="KW-1185">Reference proteome</keyword>
<accession>A0ACB8UGH4</accession>
<evidence type="ECO:0000313" key="2">
    <source>
        <dbReference type="Proteomes" id="UP001055072"/>
    </source>
</evidence>
<protein>
    <submittedName>
        <fullName evidence="1">Alcohol dehydrogenase IV</fullName>
    </submittedName>
</protein>
<proteinExistence type="predicted"/>
<comment type="caution">
    <text evidence="1">The sequence shown here is derived from an EMBL/GenBank/DDBJ whole genome shotgun (WGS) entry which is preliminary data.</text>
</comment>
<name>A0ACB8UGH4_9APHY</name>
<sequence length="386" mass="41815">MSALSTTVHESSDLTGSYAYTELKQVYYGPGIVETALPTLLQKLGAKKALVVTGKSLHDKTDVIKQIEAILRKHDAYGDVFYEIGEHAPVAGIKNGLQKFKDAGADIIVAVGGGSPIDASKAILYNLQQETGGEFHRQIAIPTTLSAAEYTVGAGFTNEQGVKVAVSDQKLAPAGVILDAKLTLATPERLWLSTGIRALDHAVEGLYRALIPPPLKYLFYASIADLFKYLPQSKANPQDVDVRQKLQIASWMSLWPIKPERYSALGLSHALGHKLGAAYGIPHGITSCLTLAPVVALQATAVSVEDRKWLADTLFYLRIPSQGSEEKDILALSEAIAKLVEDLGLRTTLAQYKVPQEDVTKIAEKALGKSDNPLYPKVVRILENLY</sequence>
<dbReference type="EMBL" id="MU274902">
    <property type="protein sequence ID" value="KAI0093376.1"/>
    <property type="molecule type" value="Genomic_DNA"/>
</dbReference>
<dbReference type="Proteomes" id="UP001055072">
    <property type="component" value="Unassembled WGS sequence"/>
</dbReference>
<gene>
    <name evidence="1" type="ORF">BDY19DRAFT_923453</name>
</gene>
<organism evidence="1 2">
    <name type="scientific">Irpex rosettiformis</name>
    <dbReference type="NCBI Taxonomy" id="378272"/>
    <lineage>
        <taxon>Eukaryota</taxon>
        <taxon>Fungi</taxon>
        <taxon>Dikarya</taxon>
        <taxon>Basidiomycota</taxon>
        <taxon>Agaricomycotina</taxon>
        <taxon>Agaricomycetes</taxon>
        <taxon>Polyporales</taxon>
        <taxon>Irpicaceae</taxon>
        <taxon>Irpex</taxon>
    </lineage>
</organism>
<reference evidence="1" key="1">
    <citation type="journal article" date="2021" name="Environ. Microbiol.">
        <title>Gene family expansions and transcriptome signatures uncover fungal adaptations to wood decay.</title>
        <authorList>
            <person name="Hage H."/>
            <person name="Miyauchi S."/>
            <person name="Viragh M."/>
            <person name="Drula E."/>
            <person name="Min B."/>
            <person name="Chaduli D."/>
            <person name="Navarro D."/>
            <person name="Favel A."/>
            <person name="Norest M."/>
            <person name="Lesage-Meessen L."/>
            <person name="Balint B."/>
            <person name="Merenyi Z."/>
            <person name="de Eugenio L."/>
            <person name="Morin E."/>
            <person name="Martinez A.T."/>
            <person name="Baldrian P."/>
            <person name="Stursova M."/>
            <person name="Martinez M.J."/>
            <person name="Novotny C."/>
            <person name="Magnuson J.K."/>
            <person name="Spatafora J.W."/>
            <person name="Maurice S."/>
            <person name="Pangilinan J."/>
            <person name="Andreopoulos W."/>
            <person name="LaButti K."/>
            <person name="Hundley H."/>
            <person name="Na H."/>
            <person name="Kuo A."/>
            <person name="Barry K."/>
            <person name="Lipzen A."/>
            <person name="Henrissat B."/>
            <person name="Riley R."/>
            <person name="Ahrendt S."/>
            <person name="Nagy L.G."/>
            <person name="Grigoriev I.V."/>
            <person name="Martin F."/>
            <person name="Rosso M.N."/>
        </authorList>
    </citation>
    <scope>NUCLEOTIDE SEQUENCE</scope>
    <source>
        <strain evidence="1">CBS 384.51</strain>
    </source>
</reference>
<evidence type="ECO:0000313" key="1">
    <source>
        <dbReference type="EMBL" id="KAI0093376.1"/>
    </source>
</evidence>